<name>A0A918TV36_STRCJ</name>
<reference evidence="5" key="2">
    <citation type="submission" date="2020-09" db="EMBL/GenBank/DDBJ databases">
        <authorList>
            <person name="Sun Q."/>
            <person name="Ohkuma M."/>
        </authorList>
    </citation>
    <scope>NUCLEOTIDE SEQUENCE</scope>
    <source>
        <strain evidence="5">JCM 4633</strain>
    </source>
</reference>
<protein>
    <submittedName>
        <fullName evidence="5">3-oxoacyl-ACP synthase</fullName>
    </submittedName>
</protein>
<accession>A0A918TV36</accession>
<evidence type="ECO:0000256" key="3">
    <source>
        <dbReference type="RuleBase" id="RU003694"/>
    </source>
</evidence>
<dbReference type="InterPro" id="IPR020841">
    <property type="entry name" value="PKS_Beta-ketoAc_synthase_dom"/>
</dbReference>
<dbReference type="Pfam" id="PF02801">
    <property type="entry name" value="Ketoacyl-synt_C"/>
    <property type="match status" value="1"/>
</dbReference>
<organism evidence="5 6">
    <name type="scientific">Streptomyces cinnamoneus</name>
    <name type="common">Streptoverticillium cinnamoneum</name>
    <dbReference type="NCBI Taxonomy" id="53446"/>
    <lineage>
        <taxon>Bacteria</taxon>
        <taxon>Bacillati</taxon>
        <taxon>Actinomycetota</taxon>
        <taxon>Actinomycetes</taxon>
        <taxon>Kitasatosporales</taxon>
        <taxon>Streptomycetaceae</taxon>
        <taxon>Streptomyces</taxon>
        <taxon>Streptomyces cinnamoneus group</taxon>
    </lineage>
</organism>
<comment type="similarity">
    <text evidence="1 3">Belongs to the thiolase-like superfamily. Beta-ketoacyl-ACP synthases family.</text>
</comment>
<dbReference type="InterPro" id="IPR000794">
    <property type="entry name" value="Beta-ketoacyl_synthase"/>
</dbReference>
<keyword evidence="2 3" id="KW-0808">Transferase</keyword>
<sequence>MSFPITGIGAVASIGASPDEIFTGLCEGRTGLGPLRGFDRERFNAQQLFEIDDRSGDGDEPGRATRFLVEAVRQAAADAGLGEDLSGVPVLVGTGLRELRSLELWWRDGIPPGFDAAGLDFGPALQQRFGALDTHTFANACSASLYALALGWDLLEQGDAETVIVAGCDAVTESMFGQADRVQFSPPPAVRPFDRERQGTILGEGAAAVVLRRRPEAGRPVRGWLRSVAVNCDARHPTAPDREGITASVRQAHDIAGVTPEEIDLVLLHGTGTPVNDLMEAQVTGDVFAGARPALTGIKSQTGHTSGSAGLMSLLVALSSIETGTIPAIAGLADPLPEAAGLRLVRDTTVSETVRCAQVNGFGFGGVNAVAVVAGAA</sequence>
<evidence type="ECO:0000313" key="5">
    <source>
        <dbReference type="EMBL" id="GHC63167.1"/>
    </source>
</evidence>
<dbReference type="PANTHER" id="PTHR11712">
    <property type="entry name" value="POLYKETIDE SYNTHASE-RELATED"/>
    <property type="match status" value="1"/>
</dbReference>
<feature type="domain" description="Ketosynthase family 3 (KS3)" evidence="4">
    <location>
        <begin position="1"/>
        <end position="375"/>
    </location>
</feature>
<dbReference type="Pfam" id="PF00109">
    <property type="entry name" value="ketoacyl-synt"/>
    <property type="match status" value="1"/>
</dbReference>
<gene>
    <name evidence="5" type="ORF">GCM10010507_45570</name>
</gene>
<dbReference type="InterPro" id="IPR014030">
    <property type="entry name" value="Ketoacyl_synth_N"/>
</dbReference>
<dbReference type="InterPro" id="IPR016039">
    <property type="entry name" value="Thiolase-like"/>
</dbReference>
<dbReference type="GO" id="GO:0006633">
    <property type="term" value="P:fatty acid biosynthetic process"/>
    <property type="evidence" value="ECO:0007669"/>
    <property type="project" value="TreeGrafter"/>
</dbReference>
<dbReference type="InterPro" id="IPR014031">
    <property type="entry name" value="Ketoacyl_synth_C"/>
</dbReference>
<reference evidence="5" key="1">
    <citation type="journal article" date="2014" name="Int. J. Syst. Evol. Microbiol.">
        <title>Complete genome sequence of Corynebacterium casei LMG S-19264T (=DSM 44701T), isolated from a smear-ripened cheese.</title>
        <authorList>
            <consortium name="US DOE Joint Genome Institute (JGI-PGF)"/>
            <person name="Walter F."/>
            <person name="Albersmeier A."/>
            <person name="Kalinowski J."/>
            <person name="Ruckert C."/>
        </authorList>
    </citation>
    <scope>NUCLEOTIDE SEQUENCE</scope>
    <source>
        <strain evidence="5">JCM 4633</strain>
    </source>
</reference>
<evidence type="ECO:0000313" key="6">
    <source>
        <dbReference type="Proteomes" id="UP000646244"/>
    </source>
</evidence>
<dbReference type="Proteomes" id="UP000646244">
    <property type="component" value="Unassembled WGS sequence"/>
</dbReference>
<evidence type="ECO:0000256" key="2">
    <source>
        <dbReference type="ARBA" id="ARBA00022679"/>
    </source>
</evidence>
<evidence type="ECO:0000256" key="1">
    <source>
        <dbReference type="ARBA" id="ARBA00008467"/>
    </source>
</evidence>
<dbReference type="PROSITE" id="PS52004">
    <property type="entry name" value="KS3_2"/>
    <property type="match status" value="1"/>
</dbReference>
<dbReference type="SMART" id="SM00825">
    <property type="entry name" value="PKS_KS"/>
    <property type="match status" value="1"/>
</dbReference>
<comment type="caution">
    <text evidence="5">The sequence shown here is derived from an EMBL/GenBank/DDBJ whole genome shotgun (WGS) entry which is preliminary data.</text>
</comment>
<dbReference type="SUPFAM" id="SSF53901">
    <property type="entry name" value="Thiolase-like"/>
    <property type="match status" value="2"/>
</dbReference>
<dbReference type="GO" id="GO:0004315">
    <property type="term" value="F:3-oxoacyl-[acyl-carrier-protein] synthase activity"/>
    <property type="evidence" value="ECO:0007669"/>
    <property type="project" value="TreeGrafter"/>
</dbReference>
<dbReference type="PANTHER" id="PTHR11712:SF347">
    <property type="entry name" value="BETA KETOACYL-ACYL CARRIER PROTEIN SYNTHASE"/>
    <property type="match status" value="1"/>
</dbReference>
<dbReference type="RefSeq" id="WP_190111702.1">
    <property type="nucleotide sequence ID" value="NZ_BMVB01000017.1"/>
</dbReference>
<evidence type="ECO:0000259" key="4">
    <source>
        <dbReference type="PROSITE" id="PS52004"/>
    </source>
</evidence>
<dbReference type="Gene3D" id="3.40.47.10">
    <property type="match status" value="1"/>
</dbReference>
<proteinExistence type="inferred from homology"/>
<dbReference type="EMBL" id="BMVB01000017">
    <property type="protein sequence ID" value="GHC63167.1"/>
    <property type="molecule type" value="Genomic_DNA"/>
</dbReference>
<dbReference type="AlphaFoldDB" id="A0A918TV36"/>
<dbReference type="GO" id="GO:0005829">
    <property type="term" value="C:cytosol"/>
    <property type="evidence" value="ECO:0007669"/>
    <property type="project" value="TreeGrafter"/>
</dbReference>